<evidence type="ECO:0000259" key="1">
    <source>
        <dbReference type="Pfam" id="PF00582"/>
    </source>
</evidence>
<accession>A0ABC8S4P8</accession>
<organism evidence="2 3">
    <name type="scientific">Ilex paraguariensis</name>
    <name type="common">yerba mate</name>
    <dbReference type="NCBI Taxonomy" id="185542"/>
    <lineage>
        <taxon>Eukaryota</taxon>
        <taxon>Viridiplantae</taxon>
        <taxon>Streptophyta</taxon>
        <taxon>Embryophyta</taxon>
        <taxon>Tracheophyta</taxon>
        <taxon>Spermatophyta</taxon>
        <taxon>Magnoliopsida</taxon>
        <taxon>eudicotyledons</taxon>
        <taxon>Gunneridae</taxon>
        <taxon>Pentapetalae</taxon>
        <taxon>asterids</taxon>
        <taxon>campanulids</taxon>
        <taxon>Aquifoliales</taxon>
        <taxon>Aquifoliaceae</taxon>
        <taxon>Ilex</taxon>
    </lineage>
</organism>
<keyword evidence="3" id="KW-1185">Reference proteome</keyword>
<name>A0ABC8S4P8_9AQUA</name>
<proteinExistence type="predicted"/>
<dbReference type="Pfam" id="PF00582">
    <property type="entry name" value="Usp"/>
    <property type="match status" value="1"/>
</dbReference>
<evidence type="ECO:0000313" key="3">
    <source>
        <dbReference type="Proteomes" id="UP001642360"/>
    </source>
</evidence>
<dbReference type="AlphaFoldDB" id="A0ABC8S4P8"/>
<evidence type="ECO:0000313" key="2">
    <source>
        <dbReference type="EMBL" id="CAK9149322.1"/>
    </source>
</evidence>
<dbReference type="InterPro" id="IPR006016">
    <property type="entry name" value="UspA"/>
</dbReference>
<dbReference type="EMBL" id="CAUOFW020001859">
    <property type="protein sequence ID" value="CAK9149322.1"/>
    <property type="molecule type" value="Genomic_DNA"/>
</dbReference>
<reference evidence="2 3" key="1">
    <citation type="submission" date="2024-02" db="EMBL/GenBank/DDBJ databases">
        <authorList>
            <person name="Vignale AGUSTIN F."/>
            <person name="Sosa J E."/>
            <person name="Modenutti C."/>
        </authorList>
    </citation>
    <scope>NUCLEOTIDE SEQUENCE [LARGE SCALE GENOMIC DNA]</scope>
</reference>
<dbReference type="Proteomes" id="UP001642360">
    <property type="component" value="Unassembled WGS sequence"/>
</dbReference>
<dbReference type="PANTHER" id="PTHR31964:SF113">
    <property type="entry name" value="USPA DOMAIN-CONTAINING PROTEIN"/>
    <property type="match status" value="1"/>
</dbReference>
<dbReference type="InterPro" id="IPR014729">
    <property type="entry name" value="Rossmann-like_a/b/a_fold"/>
</dbReference>
<dbReference type="Gene3D" id="3.40.50.620">
    <property type="entry name" value="HUPs"/>
    <property type="match status" value="1"/>
</dbReference>
<dbReference type="PANTHER" id="PTHR31964">
    <property type="entry name" value="ADENINE NUCLEOTIDE ALPHA HYDROLASES-LIKE SUPERFAMILY PROTEIN"/>
    <property type="match status" value="1"/>
</dbReference>
<dbReference type="SUPFAM" id="SSF52402">
    <property type="entry name" value="Adenine nucleotide alpha hydrolases-like"/>
    <property type="match status" value="1"/>
</dbReference>
<sequence>MAEGRRMGEKKKVMVAMDESECSQYTLEWTLQTLHDTIANSVLVIFTAQPISDYSCISAYPFDAHEKMRNLQENQRLVATSLFEKAKEICGRHGVKALLMF</sequence>
<gene>
    <name evidence="2" type="ORF">ILEXP_LOCUS17360</name>
</gene>
<feature type="domain" description="UspA" evidence="1">
    <location>
        <begin position="11"/>
        <end position="80"/>
    </location>
</feature>
<comment type="caution">
    <text evidence="2">The sequence shown here is derived from an EMBL/GenBank/DDBJ whole genome shotgun (WGS) entry which is preliminary data.</text>
</comment>
<protein>
    <recommendedName>
        <fullName evidence="1">UspA domain-containing protein</fullName>
    </recommendedName>
</protein>